<name>A0ABW8KLQ7_9BIFI</name>
<accession>A0ABW8KLQ7</accession>
<comment type="caution">
    <text evidence="3">The sequence shown here is derived from an EMBL/GenBank/DDBJ whole genome shotgun (WGS) entry which is preliminary data.</text>
</comment>
<reference evidence="3 4" key="1">
    <citation type="submission" date="2022-09" db="EMBL/GenBank/DDBJ databases">
        <title>Genome sequencing of four strains from tibetan pig.</title>
        <authorList>
            <person name="Feng J."/>
        </authorList>
    </citation>
    <scope>NUCLEOTIDE SEQUENCE [LARGE SCALE GENOMIC DNA]</scope>
    <source>
        <strain evidence="3 4">11-1-1</strain>
    </source>
</reference>
<dbReference type="Proteomes" id="UP001620273">
    <property type="component" value="Unassembled WGS sequence"/>
</dbReference>
<keyword evidence="2" id="KW-0472">Membrane</keyword>
<keyword evidence="4" id="KW-1185">Reference proteome</keyword>
<feature type="transmembrane region" description="Helical" evidence="2">
    <location>
        <begin position="79"/>
        <end position="98"/>
    </location>
</feature>
<feature type="region of interest" description="Disordered" evidence="1">
    <location>
        <begin position="112"/>
        <end position="136"/>
    </location>
</feature>
<feature type="compositionally biased region" description="Basic and acidic residues" evidence="1">
    <location>
        <begin position="123"/>
        <end position="132"/>
    </location>
</feature>
<gene>
    <name evidence="3" type="ORF">OCH74_01210</name>
</gene>
<evidence type="ECO:0000256" key="2">
    <source>
        <dbReference type="SAM" id="Phobius"/>
    </source>
</evidence>
<evidence type="ECO:0000313" key="3">
    <source>
        <dbReference type="EMBL" id="MFK3575492.1"/>
    </source>
</evidence>
<keyword evidence="2" id="KW-1133">Transmembrane helix</keyword>
<evidence type="ECO:0000256" key="1">
    <source>
        <dbReference type="SAM" id="MobiDB-lite"/>
    </source>
</evidence>
<dbReference type="EMBL" id="JAOQBW010000001">
    <property type="protein sequence ID" value="MFK3575492.1"/>
    <property type="molecule type" value="Genomic_DNA"/>
</dbReference>
<evidence type="ECO:0000313" key="4">
    <source>
        <dbReference type="Proteomes" id="UP001620273"/>
    </source>
</evidence>
<proteinExistence type="predicted"/>
<feature type="transmembrane region" description="Helical" evidence="2">
    <location>
        <begin position="37"/>
        <end position="58"/>
    </location>
</feature>
<dbReference type="RefSeq" id="WP_404439685.1">
    <property type="nucleotide sequence ID" value="NZ_JAOQBW010000001.1"/>
</dbReference>
<feature type="compositionally biased region" description="Polar residues" evidence="1">
    <location>
        <begin position="112"/>
        <end position="121"/>
    </location>
</feature>
<protein>
    <submittedName>
        <fullName evidence="3">Uncharacterized protein</fullName>
    </submittedName>
</protein>
<sequence length="215" mass="21950">MIGVNSSSLMSATVLADEQLKRLRPDPSWDVSGLRDMVGGVVAVALVATVAVIILGCLSMMPGLISGNMMERAFSWKRLLAALLVPFVIGAAVSGWGWSCNVFGQDGLSANRGSVQASGSARTDLKDTRGEGSDDLGGMVKQLGQDIASSIGDSVKNAVKQALSGLKSTLDAGKDAVGYVTGGDGSGNIFQKAGRAIGSATSSLRDWLSGLTGGK</sequence>
<organism evidence="3 4">
    <name type="scientific">Bifidobacterium thermacidophilum</name>
    <dbReference type="NCBI Taxonomy" id="246618"/>
    <lineage>
        <taxon>Bacteria</taxon>
        <taxon>Bacillati</taxon>
        <taxon>Actinomycetota</taxon>
        <taxon>Actinomycetes</taxon>
        <taxon>Bifidobacteriales</taxon>
        <taxon>Bifidobacteriaceae</taxon>
        <taxon>Bifidobacterium</taxon>
    </lineage>
</organism>
<keyword evidence="2" id="KW-0812">Transmembrane</keyword>